<evidence type="ECO:0000256" key="3">
    <source>
        <dbReference type="SAM" id="SignalP"/>
    </source>
</evidence>
<keyword evidence="2" id="KW-1133">Transmembrane helix</keyword>
<feature type="transmembrane region" description="Helical" evidence="2">
    <location>
        <begin position="69"/>
        <end position="90"/>
    </location>
</feature>
<feature type="compositionally biased region" description="Pro residues" evidence="1">
    <location>
        <begin position="654"/>
        <end position="666"/>
    </location>
</feature>
<keyword evidence="2" id="KW-0812">Transmembrane</keyword>
<name>A0ABQ9NMY9_9PEZI</name>
<evidence type="ECO:0000313" key="5">
    <source>
        <dbReference type="Proteomes" id="UP001172684"/>
    </source>
</evidence>
<organism evidence="4 5">
    <name type="scientific">Coniosporium apollinis</name>
    <dbReference type="NCBI Taxonomy" id="61459"/>
    <lineage>
        <taxon>Eukaryota</taxon>
        <taxon>Fungi</taxon>
        <taxon>Dikarya</taxon>
        <taxon>Ascomycota</taxon>
        <taxon>Pezizomycotina</taxon>
        <taxon>Dothideomycetes</taxon>
        <taxon>Dothideomycetes incertae sedis</taxon>
        <taxon>Coniosporium</taxon>
    </lineage>
</organism>
<feature type="region of interest" description="Disordered" evidence="1">
    <location>
        <begin position="280"/>
        <end position="335"/>
    </location>
</feature>
<feature type="signal peptide" evidence="3">
    <location>
        <begin position="1"/>
        <end position="19"/>
    </location>
</feature>
<evidence type="ECO:0000256" key="1">
    <source>
        <dbReference type="SAM" id="MobiDB-lite"/>
    </source>
</evidence>
<gene>
    <name evidence="4" type="ORF">H2201_006932</name>
</gene>
<comment type="caution">
    <text evidence="4">The sequence shown here is derived from an EMBL/GenBank/DDBJ whole genome shotgun (WGS) entry which is preliminary data.</text>
</comment>
<feature type="compositionally biased region" description="Basic and acidic residues" evidence="1">
    <location>
        <begin position="130"/>
        <end position="142"/>
    </location>
</feature>
<sequence length="868" mass="93978">MFLFLVTLLLAFAAYGTLAAAFIDALMDCCDLRKVVEFSCLVYCAGRLALLAFGMAMDYLPMFYDDMSIATIFTSLAVVFVAFCVLVWRYSRRPVTALVLLTTRFVARFFPRDTAQRRDDTNGPPIDNQHCGEDGKSKEPEQPKAPAKVGAEAAVKVDRIRKVTHAKDEGRVQRLILPWQPGYGHITPTHVEERSSLDFLYTVERRWTREAMPTEKATPASDAEQDLEARPARNQAQALGTATVVVAVQPDLVPHAVEVQRTVTELSPWSSSPALPSHLLACPSSSRKPQSRPEADSVRGCRAFKPQQVSSTRRSRARRASHTEVAAPPADPVGPPIIPLAPPPPAFAVDANGGDPMELEPDVDPEVVPLIVKFSHLSLGIPGPPASRGIIRASRRDGQAAAFFAALDDGTPASSMRYGYRVPAAASQVLPAPAAAPSSSTAQLFTAQAPVLPHLPRQDAVLPPPPPQSLPQPLIQAADQLQEFQQAAAPPPAPAPAPAPAQLPAPASCEAKRLRLRLARSRSLMPATRFAPRVPQRPQPPQAPLAQLPLPPTLPPHALPAVRLAPAPVLQNLPPALLYVPPAYAPAPQVPPAVPHHAPPAPAPAPLILPAAQHQGPLAPAAAPQAQGGQPILIRRRPPQVLRDVPRPRQLVPPSQPPVHQAPPAAPHQAPLAPAAVAQGQPGQQHHGPAAPAAVPGGQPAAPHHAPPQAPPTAQRGSEAWIMLQQNMLKLQDWTKVGNYLGYMQEEDRQDHLRRWARTATSQINQLLQAQYEPGDLLPRGEQVDKMFRLGKMCDLIQQYLVWTNRENGDGKARLAAFAPHMNSVRGPLVDLVTYLYPLVDRIPSKKFKIMLLRDAVEKLFEVLRRYS</sequence>
<evidence type="ECO:0000313" key="4">
    <source>
        <dbReference type="EMBL" id="KAJ9660510.1"/>
    </source>
</evidence>
<reference evidence="4" key="1">
    <citation type="submission" date="2022-10" db="EMBL/GenBank/DDBJ databases">
        <title>Culturing micro-colonial fungi from biological soil crusts in the Mojave desert and describing Neophaeococcomyces mojavensis, and introducing the new genera and species Taxawa tesnikishii.</title>
        <authorList>
            <person name="Kurbessoian T."/>
            <person name="Stajich J.E."/>
        </authorList>
    </citation>
    <scope>NUCLEOTIDE SEQUENCE</scope>
    <source>
        <strain evidence="4">TK_1</strain>
    </source>
</reference>
<protein>
    <submittedName>
        <fullName evidence="4">Uncharacterized protein</fullName>
    </submittedName>
</protein>
<keyword evidence="2" id="KW-0472">Membrane</keyword>
<feature type="region of interest" description="Disordered" evidence="1">
    <location>
        <begin position="645"/>
        <end position="716"/>
    </location>
</feature>
<keyword evidence="3" id="KW-0732">Signal</keyword>
<dbReference type="Proteomes" id="UP001172684">
    <property type="component" value="Unassembled WGS sequence"/>
</dbReference>
<feature type="chain" id="PRO_5045514449" evidence="3">
    <location>
        <begin position="20"/>
        <end position="868"/>
    </location>
</feature>
<accession>A0ABQ9NMY9</accession>
<keyword evidence="5" id="KW-1185">Reference proteome</keyword>
<proteinExistence type="predicted"/>
<feature type="transmembrane region" description="Helical" evidence="2">
    <location>
        <begin position="35"/>
        <end position="57"/>
    </location>
</feature>
<evidence type="ECO:0000256" key="2">
    <source>
        <dbReference type="SAM" id="Phobius"/>
    </source>
</evidence>
<feature type="region of interest" description="Disordered" evidence="1">
    <location>
        <begin position="116"/>
        <end position="151"/>
    </location>
</feature>
<feature type="compositionally biased region" description="Low complexity" evidence="1">
    <location>
        <begin position="667"/>
        <end position="704"/>
    </location>
</feature>
<dbReference type="EMBL" id="JAPDRL010000065">
    <property type="protein sequence ID" value="KAJ9660510.1"/>
    <property type="molecule type" value="Genomic_DNA"/>
</dbReference>